<comment type="caution">
    <text evidence="1">The sequence shown here is derived from an EMBL/GenBank/DDBJ whole genome shotgun (WGS) entry which is preliminary data.</text>
</comment>
<dbReference type="EMBL" id="LUCH01000051">
    <property type="protein sequence ID" value="KAF5406269.1"/>
    <property type="molecule type" value="Genomic_DNA"/>
</dbReference>
<dbReference type="PRINTS" id="PR00449">
    <property type="entry name" value="RASTRNSFRMNG"/>
</dbReference>
<dbReference type="Pfam" id="PF00071">
    <property type="entry name" value="Ras"/>
    <property type="match status" value="1"/>
</dbReference>
<dbReference type="InterPro" id="IPR027417">
    <property type="entry name" value="P-loop_NTPase"/>
</dbReference>
<protein>
    <submittedName>
        <fullName evidence="1">GTP-binding domain protein</fullName>
    </submittedName>
</protein>
<dbReference type="AlphaFoldDB" id="A0A8J4WMA7"/>
<evidence type="ECO:0000313" key="1">
    <source>
        <dbReference type="EMBL" id="KAF5406269.1"/>
    </source>
</evidence>
<dbReference type="Gene3D" id="3.40.50.300">
    <property type="entry name" value="P-loop containing nucleotide triphosphate hydrolases"/>
    <property type="match status" value="1"/>
</dbReference>
<name>A0A8J4WMA7_9TREM</name>
<proteinExistence type="predicted"/>
<dbReference type="PANTHER" id="PTHR46350">
    <property type="entry name" value="RAS LIKE FAMILY 10 MEMBER B-RELATED"/>
    <property type="match status" value="1"/>
</dbReference>
<accession>A0A8J4WMA7</accession>
<dbReference type="PANTHER" id="PTHR46350:SF2">
    <property type="entry name" value="RAS LIKE FAMILY 10 MEMBER B"/>
    <property type="match status" value="1"/>
</dbReference>
<dbReference type="Proteomes" id="UP000748531">
    <property type="component" value="Unassembled WGS sequence"/>
</dbReference>
<dbReference type="GO" id="GO:0005525">
    <property type="term" value="F:GTP binding"/>
    <property type="evidence" value="ECO:0007669"/>
    <property type="project" value="InterPro"/>
</dbReference>
<dbReference type="SUPFAM" id="SSF52540">
    <property type="entry name" value="P-loop containing nucleoside triphosphate hydrolases"/>
    <property type="match status" value="1"/>
</dbReference>
<evidence type="ECO:0000313" key="2">
    <source>
        <dbReference type="Proteomes" id="UP000748531"/>
    </source>
</evidence>
<gene>
    <name evidence="1" type="ORF">PHET_00224</name>
</gene>
<keyword evidence="2" id="KW-1185">Reference proteome</keyword>
<dbReference type="SMART" id="SM00173">
    <property type="entry name" value="RAS"/>
    <property type="match status" value="1"/>
</dbReference>
<reference evidence="1" key="1">
    <citation type="submission" date="2019-05" db="EMBL/GenBank/DDBJ databases">
        <title>Annotation for the trematode Paragonimus heterotremus.</title>
        <authorList>
            <person name="Choi Y.-J."/>
        </authorList>
    </citation>
    <scope>NUCLEOTIDE SEQUENCE</scope>
    <source>
        <strain evidence="1">LC</strain>
    </source>
</reference>
<dbReference type="PROSITE" id="PS51419">
    <property type="entry name" value="RAB"/>
    <property type="match status" value="1"/>
</dbReference>
<dbReference type="OrthoDB" id="299781at2759"/>
<dbReference type="GO" id="GO:0003924">
    <property type="term" value="F:GTPase activity"/>
    <property type="evidence" value="ECO:0007669"/>
    <property type="project" value="InterPro"/>
</dbReference>
<dbReference type="InterPro" id="IPR001806">
    <property type="entry name" value="Small_GTPase"/>
</dbReference>
<sequence>MGIMLSADKISKFRIKTITNPGNRINFADRDPAARLAGWEQVSTLDDEEGNKKVQTKTTPTCCSYLVGEQKQNNRIKTTTDVTAASSSTTRTGCLNLLKIGKAQRSYKPSRSVSERVIENNSHRNKTVRERNEWVSLKRIADASSPPGAVVRLPNESSSNITENHESEQSLTTENTNLLRVPILGSHHSGKSTLVRQFVHCSSFGNLSNTLRQPEYYDRLITFNDRLYNLRLIDCPPIEGKYPTTSFEEWSAYRGWGLRSATAYILVFDVTSDYSFQYVRQLREQIVSEWSDVPLLLVANKIDSFHNPNFAHNHSVVSTGTTTAVAGLSGTDGLSRSNIRRELAVLVKKQWKGTVLVECSAKYNWHVVTVFKELMKLLESKDQSHKPNAARAVQNVLRRNQCTTM</sequence>
<dbReference type="SMART" id="SM00175">
    <property type="entry name" value="RAB"/>
    <property type="match status" value="1"/>
</dbReference>
<organism evidence="1 2">
    <name type="scientific">Paragonimus heterotremus</name>
    <dbReference type="NCBI Taxonomy" id="100268"/>
    <lineage>
        <taxon>Eukaryota</taxon>
        <taxon>Metazoa</taxon>
        <taxon>Spiralia</taxon>
        <taxon>Lophotrochozoa</taxon>
        <taxon>Platyhelminthes</taxon>
        <taxon>Trematoda</taxon>
        <taxon>Digenea</taxon>
        <taxon>Plagiorchiida</taxon>
        <taxon>Troglotremata</taxon>
        <taxon>Troglotrematidae</taxon>
        <taxon>Paragonimus</taxon>
    </lineage>
</organism>
<dbReference type="PROSITE" id="PS51421">
    <property type="entry name" value="RAS"/>
    <property type="match status" value="1"/>
</dbReference>
<dbReference type="InterPro" id="IPR052661">
    <property type="entry name" value="Ras-like_GTPase_Reg"/>
</dbReference>